<organism evidence="2 4">
    <name type="scientific">Didymodactylos carnosus</name>
    <dbReference type="NCBI Taxonomy" id="1234261"/>
    <lineage>
        <taxon>Eukaryota</taxon>
        <taxon>Metazoa</taxon>
        <taxon>Spiralia</taxon>
        <taxon>Gnathifera</taxon>
        <taxon>Rotifera</taxon>
        <taxon>Eurotatoria</taxon>
        <taxon>Bdelloidea</taxon>
        <taxon>Philodinida</taxon>
        <taxon>Philodinidae</taxon>
        <taxon>Didymodactylos</taxon>
    </lineage>
</organism>
<sequence length="157" mass="18433">MHPTWYHLPVDRASTPKILSNFPRTSTPITRSITHYCQSPRQKRKCSTAKQLCWSSTDIRASSTQSDEHKHRKKKKKVDLKYTRSSKISKQRKNYKNKYYTFKSGTLPVCLHTPSSLEHLHYFTTSTNSCYKTTRSCAQYTLPEQQHQHSLVKIWVV</sequence>
<feature type="region of interest" description="Disordered" evidence="1">
    <location>
        <begin position="59"/>
        <end position="87"/>
    </location>
</feature>
<dbReference type="Proteomes" id="UP000681722">
    <property type="component" value="Unassembled WGS sequence"/>
</dbReference>
<dbReference type="EMBL" id="CAJNOQ010010634">
    <property type="protein sequence ID" value="CAF1256931.1"/>
    <property type="molecule type" value="Genomic_DNA"/>
</dbReference>
<gene>
    <name evidence="2" type="ORF">GPM918_LOCUS26410</name>
    <name evidence="3" type="ORF">SRO942_LOCUS26559</name>
</gene>
<evidence type="ECO:0000313" key="4">
    <source>
        <dbReference type="Proteomes" id="UP000663829"/>
    </source>
</evidence>
<dbReference type="EMBL" id="CAJOBC010017029">
    <property type="protein sequence ID" value="CAF4030919.1"/>
    <property type="molecule type" value="Genomic_DNA"/>
</dbReference>
<evidence type="ECO:0000256" key="1">
    <source>
        <dbReference type="SAM" id="MobiDB-lite"/>
    </source>
</evidence>
<proteinExistence type="predicted"/>
<reference evidence="2" key="1">
    <citation type="submission" date="2021-02" db="EMBL/GenBank/DDBJ databases">
        <authorList>
            <person name="Nowell W R."/>
        </authorList>
    </citation>
    <scope>NUCLEOTIDE SEQUENCE</scope>
</reference>
<comment type="caution">
    <text evidence="2">The sequence shown here is derived from an EMBL/GenBank/DDBJ whole genome shotgun (WGS) entry which is preliminary data.</text>
</comment>
<evidence type="ECO:0000313" key="2">
    <source>
        <dbReference type="EMBL" id="CAF1256931.1"/>
    </source>
</evidence>
<dbReference type="Proteomes" id="UP000663829">
    <property type="component" value="Unassembled WGS sequence"/>
</dbReference>
<evidence type="ECO:0000313" key="3">
    <source>
        <dbReference type="EMBL" id="CAF4030919.1"/>
    </source>
</evidence>
<protein>
    <submittedName>
        <fullName evidence="2">Uncharacterized protein</fullName>
    </submittedName>
</protein>
<dbReference type="AlphaFoldDB" id="A0A815AKC3"/>
<name>A0A815AKC3_9BILA</name>
<accession>A0A815AKC3</accession>
<keyword evidence="4" id="KW-1185">Reference proteome</keyword>